<accession>A0ABS3FQC5</accession>
<dbReference type="SUPFAM" id="SSF53448">
    <property type="entry name" value="Nucleotide-diphospho-sugar transferases"/>
    <property type="match status" value="1"/>
</dbReference>
<dbReference type="Gene3D" id="3.90.550.10">
    <property type="entry name" value="Spore Coat Polysaccharide Biosynthesis Protein SpsA, Chain A"/>
    <property type="match status" value="1"/>
</dbReference>
<protein>
    <submittedName>
        <fullName evidence="1">Sugar transferase</fullName>
    </submittedName>
</protein>
<dbReference type="NCBIfam" id="NF045582">
    <property type="entry name" value="Npun_R2823_gen"/>
    <property type="match status" value="1"/>
</dbReference>
<proteinExistence type="predicted"/>
<gene>
    <name evidence="1" type="ORF">J0895_09445</name>
</gene>
<comment type="caution">
    <text evidence="1">The sequence shown here is derived from an EMBL/GenBank/DDBJ whole genome shotgun (WGS) entry which is preliminary data.</text>
</comment>
<dbReference type="EMBL" id="JAFLQW010000256">
    <property type="protein sequence ID" value="MBO0349327.1"/>
    <property type="molecule type" value="Genomic_DNA"/>
</dbReference>
<organism evidence="1 2">
    <name type="scientific">Phormidium pseudopriestleyi FRX01</name>
    <dbReference type="NCBI Taxonomy" id="1759528"/>
    <lineage>
        <taxon>Bacteria</taxon>
        <taxon>Bacillati</taxon>
        <taxon>Cyanobacteriota</taxon>
        <taxon>Cyanophyceae</taxon>
        <taxon>Oscillatoriophycideae</taxon>
        <taxon>Oscillatoriales</taxon>
        <taxon>Oscillatoriaceae</taxon>
        <taxon>Phormidium</taxon>
    </lineage>
</organism>
<dbReference type="Proteomes" id="UP000664844">
    <property type="component" value="Unassembled WGS sequence"/>
</dbReference>
<keyword evidence="2" id="KW-1185">Reference proteome</keyword>
<evidence type="ECO:0000313" key="1">
    <source>
        <dbReference type="EMBL" id="MBO0349327.1"/>
    </source>
</evidence>
<sequence length="334" mass="38696">MTKGIYTLANDVVYNQLVALLNSIEVNAGPDFPVAVIPDDDRIEKVRAEIETRPNVTLLTDTERISRWDEFADQAWTTHPTAKKSWAAQGIKGVHRSGTHRRYCAFDPESQFEKFIYCDADIVVLNSLDLIFNALEQQDFVVYDFQYKDLSHVFNGQSKKLLEIFKPEEIEQDIFCSGFYGSQRGLFNQEQRQWLLSKLSEAEAEVLYPNAPDQTLLNYMRMRLGIPLYNLVFHLPKEQVTGNSVTSPHFEMRETALYDKGQRLTYLHYIGLSSKLFDRLCAGENIDVPYRDIFLHYRYLHEPSGRPQFTTPPKPYNLPPSLVKRVMRKLGLTR</sequence>
<name>A0ABS3FQC5_9CYAN</name>
<reference evidence="1 2" key="1">
    <citation type="submission" date="2021-03" db="EMBL/GenBank/DDBJ databases">
        <title>Metabolic Capacity of the Antarctic Cyanobacterium Phormidium pseudopriestleyi that Sustains Oxygenic Photosynthesis in the Presence of Hydrogen Sulfide.</title>
        <authorList>
            <person name="Lumian J.E."/>
            <person name="Jungblut A.D."/>
            <person name="Dillon M.L."/>
            <person name="Hawes I."/>
            <person name="Doran P.T."/>
            <person name="Mackey T.J."/>
            <person name="Dick G.J."/>
            <person name="Grettenberger C.L."/>
            <person name="Sumner D.Y."/>
        </authorList>
    </citation>
    <scope>NUCLEOTIDE SEQUENCE [LARGE SCALE GENOMIC DNA]</scope>
    <source>
        <strain evidence="1 2">FRX01</strain>
    </source>
</reference>
<dbReference type="InterPro" id="IPR029044">
    <property type="entry name" value="Nucleotide-diphossugar_trans"/>
</dbReference>
<dbReference type="RefSeq" id="WP_207087854.1">
    <property type="nucleotide sequence ID" value="NZ_JAFLQW010000256.1"/>
</dbReference>
<keyword evidence="1" id="KW-0808">Transferase</keyword>
<evidence type="ECO:0000313" key="2">
    <source>
        <dbReference type="Proteomes" id="UP000664844"/>
    </source>
</evidence>
<dbReference type="InterPro" id="IPR054619">
    <property type="entry name" value="Npun_R2821-like"/>
</dbReference>
<dbReference type="GO" id="GO:0016740">
    <property type="term" value="F:transferase activity"/>
    <property type="evidence" value="ECO:0007669"/>
    <property type="project" value="UniProtKB-KW"/>
</dbReference>